<protein>
    <submittedName>
        <fullName evidence="1">Uncharacterized protein</fullName>
    </submittedName>
</protein>
<feature type="non-terminal residue" evidence="1">
    <location>
        <position position="40"/>
    </location>
</feature>
<organism evidence="1">
    <name type="scientific">marine sediment metagenome</name>
    <dbReference type="NCBI Taxonomy" id="412755"/>
    <lineage>
        <taxon>unclassified sequences</taxon>
        <taxon>metagenomes</taxon>
        <taxon>ecological metagenomes</taxon>
    </lineage>
</organism>
<proteinExistence type="predicted"/>
<dbReference type="AlphaFoldDB" id="X1IAI5"/>
<sequence length="40" mass="4559">MKDKVIDFGAIIVDTPIMYSAKNKKLIAQTARFPAKSYWV</sequence>
<gene>
    <name evidence="1" type="ORF">S03H2_36265</name>
</gene>
<reference evidence="1" key="1">
    <citation type="journal article" date="2014" name="Front. Microbiol.">
        <title>High frequency of phylogenetically diverse reductive dehalogenase-homologous genes in deep subseafloor sedimentary metagenomes.</title>
        <authorList>
            <person name="Kawai M."/>
            <person name="Futagami T."/>
            <person name="Toyoda A."/>
            <person name="Takaki Y."/>
            <person name="Nishi S."/>
            <person name="Hori S."/>
            <person name="Arai W."/>
            <person name="Tsubouchi T."/>
            <person name="Morono Y."/>
            <person name="Uchiyama I."/>
            <person name="Ito T."/>
            <person name="Fujiyama A."/>
            <person name="Inagaki F."/>
            <person name="Takami H."/>
        </authorList>
    </citation>
    <scope>NUCLEOTIDE SEQUENCE</scope>
    <source>
        <strain evidence="1">Expedition CK06-06</strain>
    </source>
</reference>
<name>X1IAI5_9ZZZZ</name>
<evidence type="ECO:0000313" key="1">
    <source>
        <dbReference type="EMBL" id="GAH54573.1"/>
    </source>
</evidence>
<dbReference type="EMBL" id="BARU01022245">
    <property type="protein sequence ID" value="GAH54573.1"/>
    <property type="molecule type" value="Genomic_DNA"/>
</dbReference>
<accession>X1IAI5</accession>
<comment type="caution">
    <text evidence="1">The sequence shown here is derived from an EMBL/GenBank/DDBJ whole genome shotgun (WGS) entry which is preliminary data.</text>
</comment>